<evidence type="ECO:0000313" key="2">
    <source>
        <dbReference type="EMBL" id="KAJ1725810.1"/>
    </source>
</evidence>
<dbReference type="PANTHER" id="PTHR33359">
    <property type="entry name" value="MOLYBDOPTERIN SYNTHASE SULFUR CARRIER SUBUNIT"/>
    <property type="match status" value="1"/>
</dbReference>
<keyword evidence="1" id="KW-0547">Nucleotide-binding</keyword>
<evidence type="ECO:0000256" key="1">
    <source>
        <dbReference type="ARBA" id="ARBA00022741"/>
    </source>
</evidence>
<dbReference type="Gene3D" id="3.10.20.30">
    <property type="match status" value="1"/>
</dbReference>
<protein>
    <submittedName>
        <fullName evidence="2">Acts as a sulfur carrier required for molybdopterin biosynthesis</fullName>
        <ecNumber evidence="2">2.8.1.12</ecNumber>
    </submittedName>
</protein>
<keyword evidence="2" id="KW-0808">Transferase</keyword>
<proteinExistence type="predicted"/>
<dbReference type="Proteomes" id="UP001149813">
    <property type="component" value="Unassembled WGS sequence"/>
</dbReference>
<dbReference type="GO" id="GO:1990133">
    <property type="term" value="C:molybdopterin adenylyltransferase complex"/>
    <property type="evidence" value="ECO:0007669"/>
    <property type="project" value="TreeGrafter"/>
</dbReference>
<dbReference type="GO" id="GO:0030366">
    <property type="term" value="F:molybdopterin synthase activity"/>
    <property type="evidence" value="ECO:0007669"/>
    <property type="project" value="UniProtKB-EC"/>
</dbReference>
<dbReference type="InterPro" id="IPR016155">
    <property type="entry name" value="Mopterin_synth/thiamin_S_b"/>
</dbReference>
<keyword evidence="3" id="KW-1185">Reference proteome</keyword>
<dbReference type="Pfam" id="PF02597">
    <property type="entry name" value="ThiS"/>
    <property type="match status" value="1"/>
</dbReference>
<dbReference type="GO" id="GO:0006777">
    <property type="term" value="P:Mo-molybdopterin cofactor biosynthetic process"/>
    <property type="evidence" value="ECO:0007669"/>
    <property type="project" value="InterPro"/>
</dbReference>
<dbReference type="InterPro" id="IPR044672">
    <property type="entry name" value="MOCS2A"/>
</dbReference>
<dbReference type="InterPro" id="IPR003749">
    <property type="entry name" value="ThiS/MoaD-like"/>
</dbReference>
<dbReference type="OrthoDB" id="5595860at2759"/>
<dbReference type="CDD" id="cd00754">
    <property type="entry name" value="Ubl_MoaD"/>
    <property type="match status" value="1"/>
</dbReference>
<name>A0A9W7Y6Y5_9FUNG</name>
<dbReference type="SUPFAM" id="SSF54285">
    <property type="entry name" value="MoaD/ThiS"/>
    <property type="match status" value="1"/>
</dbReference>
<accession>A0A9W7Y6Y5</accession>
<comment type="caution">
    <text evidence="2">The sequence shown here is derived from an EMBL/GenBank/DDBJ whole genome shotgun (WGS) entry which is preliminary data.</text>
</comment>
<reference evidence="2" key="1">
    <citation type="submission" date="2022-07" db="EMBL/GenBank/DDBJ databases">
        <title>Phylogenomic reconstructions and comparative analyses of Kickxellomycotina fungi.</title>
        <authorList>
            <person name="Reynolds N.K."/>
            <person name="Stajich J.E."/>
            <person name="Barry K."/>
            <person name="Grigoriev I.V."/>
            <person name="Crous P."/>
            <person name="Smith M.E."/>
        </authorList>
    </citation>
    <scope>NUCLEOTIDE SEQUENCE</scope>
    <source>
        <strain evidence="2">NBRC 32514</strain>
    </source>
</reference>
<organism evidence="2 3">
    <name type="scientific">Coemansia erecta</name>
    <dbReference type="NCBI Taxonomy" id="147472"/>
    <lineage>
        <taxon>Eukaryota</taxon>
        <taxon>Fungi</taxon>
        <taxon>Fungi incertae sedis</taxon>
        <taxon>Zoopagomycota</taxon>
        <taxon>Kickxellomycotina</taxon>
        <taxon>Kickxellomycetes</taxon>
        <taxon>Kickxellales</taxon>
        <taxon>Kickxellaceae</taxon>
        <taxon>Coemansia</taxon>
    </lineage>
</organism>
<gene>
    <name evidence="2" type="primary">CNX7</name>
    <name evidence="2" type="ORF">LPJ53_000071</name>
</gene>
<dbReference type="InterPro" id="IPR012675">
    <property type="entry name" value="Beta-grasp_dom_sf"/>
</dbReference>
<dbReference type="AlphaFoldDB" id="A0A9W7Y6Y5"/>
<evidence type="ECO:0000313" key="3">
    <source>
        <dbReference type="Proteomes" id="UP001149813"/>
    </source>
</evidence>
<dbReference type="EC" id="2.8.1.12" evidence="2"/>
<dbReference type="EMBL" id="JANBOJ010000001">
    <property type="protein sequence ID" value="KAJ1725810.1"/>
    <property type="molecule type" value="Genomic_DNA"/>
</dbReference>
<dbReference type="PANTHER" id="PTHR33359:SF1">
    <property type="entry name" value="MOLYBDOPTERIN SYNTHASE SULFUR CARRIER SUBUNIT"/>
    <property type="match status" value="1"/>
</dbReference>
<sequence>MVSVKVLYFASARDAAKNLEYETVTLSEDTGPRMTSVVDAITRRHPGLAAVLQTAAFSHNQVYCSGDDLEDIQVKDGDEIGIIPPVSGG</sequence>
<dbReference type="GO" id="GO:0000166">
    <property type="term" value="F:nucleotide binding"/>
    <property type="evidence" value="ECO:0007669"/>
    <property type="project" value="UniProtKB-KW"/>
</dbReference>